<feature type="binding site" evidence="12">
    <location>
        <position position="362"/>
    </location>
    <ligand>
        <name>ATP</name>
        <dbReference type="ChEBI" id="CHEBI:30616"/>
    </ligand>
</feature>
<dbReference type="AlphaFoldDB" id="A0A1D2VR97"/>
<dbReference type="Proteomes" id="UP000095038">
    <property type="component" value="Unassembled WGS sequence"/>
</dbReference>
<evidence type="ECO:0000256" key="10">
    <source>
        <dbReference type="ARBA" id="ARBA00047899"/>
    </source>
</evidence>
<evidence type="ECO:0000256" key="8">
    <source>
        <dbReference type="ARBA" id="ARBA00022840"/>
    </source>
</evidence>
<reference evidence="17" key="1">
    <citation type="submission" date="2016-05" db="EMBL/GenBank/DDBJ databases">
        <title>Comparative genomics of biotechnologically important yeasts.</title>
        <authorList>
            <consortium name="DOE Joint Genome Institute"/>
            <person name="Riley R."/>
            <person name="Haridas S."/>
            <person name="Wolfe K.H."/>
            <person name="Lopes M.R."/>
            <person name="Hittinger C.T."/>
            <person name="Goker M."/>
            <person name="Salamov A."/>
            <person name="Wisecaver J."/>
            <person name="Long T.M."/>
            <person name="Aerts A.L."/>
            <person name="Barry K."/>
            <person name="Choi C."/>
            <person name="Clum A."/>
            <person name="Coughlan A.Y."/>
            <person name="Deshpande S."/>
            <person name="Douglass A.P."/>
            <person name="Hanson S.J."/>
            <person name="Klenk H.-P."/>
            <person name="Labutti K."/>
            <person name="Lapidus A."/>
            <person name="Lindquist E."/>
            <person name="Lipzen A."/>
            <person name="Meier-Kolthoff J.P."/>
            <person name="Ohm R.A."/>
            <person name="Otillar R.P."/>
            <person name="Pangilinan J."/>
            <person name="Peng Y."/>
            <person name="Rokas A."/>
            <person name="Rosa C.A."/>
            <person name="Scheuner C."/>
            <person name="Sibirny A.A."/>
            <person name="Slot J.C."/>
            <person name="Stielow J.B."/>
            <person name="Sun H."/>
            <person name="Kurtzman C.P."/>
            <person name="Blackwell M."/>
            <person name="Grigoriev I.V."/>
            <person name="Jeffries T.W."/>
        </authorList>
    </citation>
    <scope>NUCLEOTIDE SEQUENCE [LARGE SCALE GENOMIC DNA]</scope>
    <source>
        <strain evidence="17">DSM 1968</strain>
    </source>
</reference>
<keyword evidence="6 12" id="KW-0547">Nucleotide-binding</keyword>
<comment type="catalytic activity">
    <reaction evidence="10">
        <text>L-threonyl-[protein] + ATP = O-phospho-L-threonyl-[protein] + ADP + H(+)</text>
        <dbReference type="Rhea" id="RHEA:46608"/>
        <dbReference type="Rhea" id="RHEA-COMP:11060"/>
        <dbReference type="Rhea" id="RHEA-COMP:11605"/>
        <dbReference type="ChEBI" id="CHEBI:15378"/>
        <dbReference type="ChEBI" id="CHEBI:30013"/>
        <dbReference type="ChEBI" id="CHEBI:30616"/>
        <dbReference type="ChEBI" id="CHEBI:61977"/>
        <dbReference type="ChEBI" id="CHEBI:456216"/>
        <dbReference type="EC" id="2.7.11.1"/>
    </reaction>
</comment>
<dbReference type="GO" id="GO:0070941">
    <property type="term" value="P:eisosome assembly"/>
    <property type="evidence" value="ECO:0007669"/>
    <property type="project" value="UniProtKB-ARBA"/>
</dbReference>
<comment type="similarity">
    <text evidence="1">Belongs to the protein kinase superfamily. AGC Ser/Thr protein kinase family. RAC subfamily.</text>
</comment>
<name>A0A1D2VR97_9ASCO</name>
<dbReference type="PROSITE" id="PS50011">
    <property type="entry name" value="PROTEIN_KINASE_DOM"/>
    <property type="match status" value="1"/>
</dbReference>
<dbReference type="EMBL" id="KV454475">
    <property type="protein sequence ID" value="ODV64131.1"/>
    <property type="molecule type" value="Genomic_DNA"/>
</dbReference>
<dbReference type="GO" id="GO:0006665">
    <property type="term" value="P:sphingolipid metabolic process"/>
    <property type="evidence" value="ECO:0007669"/>
    <property type="project" value="UniProtKB-KW"/>
</dbReference>
<evidence type="ECO:0000256" key="9">
    <source>
        <dbReference type="ARBA" id="ARBA00022919"/>
    </source>
</evidence>
<evidence type="ECO:0000256" key="4">
    <source>
        <dbReference type="ARBA" id="ARBA00022553"/>
    </source>
</evidence>
<dbReference type="FunFam" id="3.30.200.20:FF:000048">
    <property type="entry name" value="Non-specific serine/threonine protein kinase"/>
    <property type="match status" value="1"/>
</dbReference>
<proteinExistence type="inferred from homology"/>
<dbReference type="InterPro" id="IPR008271">
    <property type="entry name" value="Ser/Thr_kinase_AS"/>
</dbReference>
<dbReference type="InterPro" id="IPR000719">
    <property type="entry name" value="Prot_kinase_dom"/>
</dbReference>
<gene>
    <name evidence="16" type="ORF">ASCRUDRAFT_73827</name>
</gene>
<dbReference type="EC" id="2.7.11.1" evidence="2"/>
<dbReference type="PROSITE" id="PS51285">
    <property type="entry name" value="AGC_KINASE_CTER"/>
    <property type="match status" value="1"/>
</dbReference>
<accession>A0A1D2VR97</accession>
<keyword evidence="9" id="KW-0443">Lipid metabolism</keyword>
<dbReference type="Gene3D" id="3.30.200.20">
    <property type="entry name" value="Phosphorylase Kinase, domain 1"/>
    <property type="match status" value="1"/>
</dbReference>
<dbReference type="RefSeq" id="XP_020050438.1">
    <property type="nucleotide sequence ID" value="XM_020192451.1"/>
</dbReference>
<dbReference type="GO" id="GO:0106310">
    <property type="term" value="F:protein serine kinase activity"/>
    <property type="evidence" value="ECO:0007669"/>
    <property type="project" value="RHEA"/>
</dbReference>
<feature type="domain" description="AGC-kinase C-terminal" evidence="15">
    <location>
        <begin position="587"/>
        <end position="654"/>
    </location>
</feature>
<dbReference type="GO" id="GO:0016020">
    <property type="term" value="C:membrane"/>
    <property type="evidence" value="ECO:0007669"/>
    <property type="project" value="GOC"/>
</dbReference>
<dbReference type="InParanoid" id="A0A1D2VR97"/>
<protein>
    <recommendedName>
        <fullName evidence="2">non-specific serine/threonine protein kinase</fullName>
        <ecNumber evidence="2">2.7.11.1</ecNumber>
    </recommendedName>
</protein>
<feature type="region of interest" description="Disordered" evidence="13">
    <location>
        <begin position="118"/>
        <end position="143"/>
    </location>
</feature>
<dbReference type="PROSITE" id="PS00107">
    <property type="entry name" value="PROTEIN_KINASE_ATP"/>
    <property type="match status" value="1"/>
</dbReference>
<dbReference type="OrthoDB" id="63267at2759"/>
<dbReference type="InterPro" id="IPR017441">
    <property type="entry name" value="Protein_kinase_ATP_BS"/>
</dbReference>
<dbReference type="Gene3D" id="1.10.510.10">
    <property type="entry name" value="Transferase(Phosphotransferase) domain 1"/>
    <property type="match status" value="1"/>
</dbReference>
<dbReference type="Pfam" id="PF00069">
    <property type="entry name" value="Pkinase"/>
    <property type="match status" value="1"/>
</dbReference>
<dbReference type="InterPro" id="IPR000961">
    <property type="entry name" value="AGC-kinase_C"/>
</dbReference>
<evidence type="ECO:0000256" key="5">
    <source>
        <dbReference type="ARBA" id="ARBA00022679"/>
    </source>
</evidence>
<feature type="compositionally biased region" description="Polar residues" evidence="13">
    <location>
        <begin position="118"/>
        <end position="130"/>
    </location>
</feature>
<keyword evidence="8 12" id="KW-0067">ATP-binding</keyword>
<dbReference type="SMART" id="SM00220">
    <property type="entry name" value="S_TKc"/>
    <property type="match status" value="1"/>
</dbReference>
<evidence type="ECO:0000256" key="13">
    <source>
        <dbReference type="SAM" id="MobiDB-lite"/>
    </source>
</evidence>
<evidence type="ECO:0000259" key="15">
    <source>
        <dbReference type="PROSITE" id="PS51285"/>
    </source>
</evidence>
<feature type="compositionally biased region" description="Low complexity" evidence="13">
    <location>
        <begin position="131"/>
        <end position="143"/>
    </location>
</feature>
<keyword evidence="17" id="KW-1185">Reference proteome</keyword>
<evidence type="ECO:0000256" key="2">
    <source>
        <dbReference type="ARBA" id="ARBA00012513"/>
    </source>
</evidence>
<dbReference type="PANTHER" id="PTHR24351">
    <property type="entry name" value="RIBOSOMAL PROTEIN S6 KINASE"/>
    <property type="match status" value="1"/>
</dbReference>
<sequence length="654" mass="74192">MPSAAPSTRRELPGLTVKVYNGKNLRLPFSLISNEFILRKISDCAYNCDTNLLNQNIKQHISNQDESLNSAIKNINLNSNTNPNATNHATNHTTTNSNNHNRINLSILDENIDSPHTIHSSDSIQNNIDTNDPSNISSNNVNSNKQPYLSPEAATSCLPSIIAVPNTVQNNNNSTNSHPSPNPNHNNLIKNPLIYMTIEYDKTVSLVEPSSGLIKNPTFNNVSNFDVIRNGLLTIQLFVKIPNILIPKDINSIYKNKNNFNLKTPSQQILIGTARIPLNLNNFSSKKRLLNHEWLKLINDNVINGYISITIEYKPSSTNLSKSLSIDQFDLLKVIGKGSFGKVMQVRKKDTQRIYALKSIRKAHIVSRMEVIHTLAERTVLAKINNPFIVPLKFSFQSNEKLYFVLDFINGGELFHHLQKEGKFTLNRSRFYTAELLIALESLHSLNVIYRDLKPENILLDYQGHIALCDFGLCKLNMKNSEKTNTFCGTPEYLAPELLLNKGYTRSVDWWTLGVLLYEMLTGLPPFYDEDVPKMYKKILYNPLTFPTNFDPLAKDLISNLLSRDPEKRLGNGENGANDIKNHKFFQIIDWNKLVEKKYTPPFKPPVSDAFDTSNFDIEFTSERPADSLVDDYLSKSVQKQFEGWTYIGESRLA</sequence>
<dbReference type="Pfam" id="PF00433">
    <property type="entry name" value="Pkinase_C"/>
    <property type="match status" value="1"/>
</dbReference>
<evidence type="ECO:0000256" key="7">
    <source>
        <dbReference type="ARBA" id="ARBA00022777"/>
    </source>
</evidence>
<evidence type="ECO:0000256" key="1">
    <source>
        <dbReference type="ARBA" id="ARBA00006935"/>
    </source>
</evidence>
<organism evidence="16 17">
    <name type="scientific">Ascoidea rubescens DSM 1968</name>
    <dbReference type="NCBI Taxonomy" id="1344418"/>
    <lineage>
        <taxon>Eukaryota</taxon>
        <taxon>Fungi</taxon>
        <taxon>Dikarya</taxon>
        <taxon>Ascomycota</taxon>
        <taxon>Saccharomycotina</taxon>
        <taxon>Saccharomycetes</taxon>
        <taxon>Ascoideaceae</taxon>
        <taxon>Ascoidea</taxon>
    </lineage>
</organism>
<evidence type="ECO:0000259" key="14">
    <source>
        <dbReference type="PROSITE" id="PS50011"/>
    </source>
</evidence>
<dbReference type="InterPro" id="IPR017892">
    <property type="entry name" value="Pkinase_C"/>
</dbReference>
<evidence type="ECO:0000313" key="16">
    <source>
        <dbReference type="EMBL" id="ODV64131.1"/>
    </source>
</evidence>
<dbReference type="GO" id="GO:0060237">
    <property type="term" value="P:regulation of fungal-type cell wall organization"/>
    <property type="evidence" value="ECO:0007669"/>
    <property type="project" value="UniProtKB-ARBA"/>
</dbReference>
<dbReference type="InterPro" id="IPR011009">
    <property type="entry name" value="Kinase-like_dom_sf"/>
</dbReference>
<dbReference type="GO" id="GO:0005524">
    <property type="term" value="F:ATP binding"/>
    <property type="evidence" value="ECO:0007669"/>
    <property type="project" value="UniProtKB-UniRule"/>
</dbReference>
<dbReference type="GeneID" id="30966087"/>
<dbReference type="FunFam" id="1.10.510.10:FF:000008">
    <property type="entry name" value="Non-specific serine/threonine protein kinase"/>
    <property type="match status" value="1"/>
</dbReference>
<comment type="catalytic activity">
    <reaction evidence="11">
        <text>L-seryl-[protein] + ATP = O-phospho-L-seryl-[protein] + ADP + H(+)</text>
        <dbReference type="Rhea" id="RHEA:17989"/>
        <dbReference type="Rhea" id="RHEA-COMP:9863"/>
        <dbReference type="Rhea" id="RHEA-COMP:11604"/>
        <dbReference type="ChEBI" id="CHEBI:15378"/>
        <dbReference type="ChEBI" id="CHEBI:29999"/>
        <dbReference type="ChEBI" id="CHEBI:30616"/>
        <dbReference type="ChEBI" id="CHEBI:83421"/>
        <dbReference type="ChEBI" id="CHEBI:456216"/>
        <dbReference type="EC" id="2.7.11.1"/>
    </reaction>
</comment>
<keyword evidence="3" id="KW-0723">Serine/threonine-protein kinase</keyword>
<feature type="region of interest" description="Disordered" evidence="13">
    <location>
        <begin position="79"/>
        <end position="100"/>
    </location>
</feature>
<keyword evidence="4" id="KW-0597">Phosphoprotein</keyword>
<keyword evidence="5" id="KW-0808">Transferase</keyword>
<dbReference type="SUPFAM" id="SSF56112">
    <property type="entry name" value="Protein kinase-like (PK-like)"/>
    <property type="match status" value="1"/>
</dbReference>
<evidence type="ECO:0000256" key="12">
    <source>
        <dbReference type="PROSITE-ProRule" id="PRU10141"/>
    </source>
</evidence>
<dbReference type="STRING" id="1344418.A0A1D2VR97"/>
<feature type="domain" description="Protein kinase" evidence="14">
    <location>
        <begin position="329"/>
        <end position="586"/>
    </location>
</feature>
<evidence type="ECO:0000313" key="17">
    <source>
        <dbReference type="Proteomes" id="UP000095038"/>
    </source>
</evidence>
<evidence type="ECO:0000256" key="3">
    <source>
        <dbReference type="ARBA" id="ARBA00022527"/>
    </source>
</evidence>
<keyword evidence="9" id="KW-0746">Sphingolipid metabolism</keyword>
<evidence type="ECO:0000256" key="6">
    <source>
        <dbReference type="ARBA" id="ARBA00022741"/>
    </source>
</evidence>
<dbReference type="PROSITE" id="PS00108">
    <property type="entry name" value="PROTEIN_KINASE_ST"/>
    <property type="match status" value="1"/>
</dbReference>
<dbReference type="FunCoup" id="A0A1D2VR97">
    <property type="interactions" value="311"/>
</dbReference>
<evidence type="ECO:0000256" key="11">
    <source>
        <dbReference type="ARBA" id="ARBA00048679"/>
    </source>
</evidence>
<keyword evidence="7 16" id="KW-0418">Kinase</keyword>
<dbReference type="SMART" id="SM00133">
    <property type="entry name" value="S_TK_X"/>
    <property type="match status" value="1"/>
</dbReference>
<dbReference type="GO" id="GO:0004674">
    <property type="term" value="F:protein serine/threonine kinase activity"/>
    <property type="evidence" value="ECO:0007669"/>
    <property type="project" value="UniProtKB-KW"/>
</dbReference>